<dbReference type="AlphaFoldDB" id="G9WSY3"/>
<dbReference type="GO" id="GO:0003677">
    <property type="term" value="F:DNA binding"/>
    <property type="evidence" value="ECO:0007669"/>
    <property type="project" value="UniProtKB-UniRule"/>
</dbReference>
<keyword evidence="3 6" id="KW-0347">Helicase</keyword>
<evidence type="ECO:0000313" key="6">
    <source>
        <dbReference type="EMBL" id="EHL13353.1"/>
    </source>
</evidence>
<dbReference type="InterPro" id="IPR029493">
    <property type="entry name" value="RecD2-like_HHH"/>
</dbReference>
<evidence type="ECO:0000256" key="2">
    <source>
        <dbReference type="ARBA" id="ARBA00022840"/>
    </source>
</evidence>
<dbReference type="RefSeq" id="WP_009537842.1">
    <property type="nucleotide sequence ID" value="NZ_JH414507.1"/>
</dbReference>
<dbReference type="SUPFAM" id="SSF47781">
    <property type="entry name" value="RuvA domain 2-like"/>
    <property type="match status" value="1"/>
</dbReference>
<sequence length="757" mass="85898">MEELEGNISHIVFRSEESGYTVFTIEDKGEETTCVGSFSHIAVSEKIKMRGRWKEHSVYGKQFSVEEYELLPPDSLSGIEQYLASGAIKGVGKAIAKRIVKKFKEDSLRIMEEEPERLAEINGISERKARDIAAELVGKKDRQDAILFLQGLGIGTQLCYKIYRHFQGEIYTILRENPYRIAEELEGVGFKRCDQIAKKVGIGEKSPFRIHAGISYTLLQGELQGHCYLPVSILKREAERILDMEIALFEEELMDLQIEGRVRIQGERVYRAGTYFRERRVAAKLHALDVPEEEAYSESWNQAIEGLFRKENPELDSLQKEAVYLAAHSGILVITGGPGTGKTTTIKTILRLFTERGKNISLAAPTGRAAKRMGEATNYPAKTLHRLLEYMGQEGEEEEEGFHRLFQRNEENPLDTDVVIVDEMSMVDLYLMDALLKAIQPGTRLILVGDSNQLPSVGAGNVLRDILSSGCIKAIQLKKIFRQALESDIVVNAHKINEGKEPDLSKRSKDFLFIRGEQAEKIFSDIAVLMKEKLPKYLNIDTLSIQVMSPQKKGVLGVESLNRYLQESLNPKDKNKAEKELYGRVFRLGDKVMQVKNNYQLAWEIPGKFNIPIEEGEGIFNGDIGRITEINHFAETVTVFFDDKRVVYNFSDCEDLELAYAITIHKSQGSEYDAVILPMYRGPQILMTRNLLYTAVTRAKSCVCLLGDPRVFRDMIHNETEQKRYSGLREQLMEMKNSTPDRIENPFSNEEEASYGL</sequence>
<dbReference type="CDD" id="cd17933">
    <property type="entry name" value="DEXSc_RecD-like"/>
    <property type="match status" value="1"/>
</dbReference>
<keyword evidence="3" id="KW-0238">DNA-binding</keyword>
<dbReference type="Pfam" id="PF13245">
    <property type="entry name" value="AAA_19"/>
    <property type="match status" value="1"/>
</dbReference>
<dbReference type="HAMAP" id="MF_01488">
    <property type="entry name" value="RecD2"/>
    <property type="match status" value="1"/>
</dbReference>
<dbReference type="GO" id="GO:0017116">
    <property type="term" value="F:single-stranded DNA helicase activity"/>
    <property type="evidence" value="ECO:0007669"/>
    <property type="project" value="TreeGrafter"/>
</dbReference>
<dbReference type="EMBL" id="AFZD01000007">
    <property type="protein sequence ID" value="EHL13353.1"/>
    <property type="molecule type" value="Genomic_DNA"/>
</dbReference>
<reference evidence="6 7" key="1">
    <citation type="submission" date="2011-08" db="EMBL/GenBank/DDBJ databases">
        <title>The Genome Sequence of Oribacterium sp. ACB7.</title>
        <authorList>
            <consortium name="The Broad Institute Genome Sequencing Platform"/>
            <person name="Earl A."/>
            <person name="Ward D."/>
            <person name="Feldgarden M."/>
            <person name="Gevers D."/>
            <person name="Sizova M."/>
            <person name="Hazen A."/>
            <person name="Epstein S."/>
            <person name="Young S.K."/>
            <person name="Zeng Q."/>
            <person name="Gargeya S."/>
            <person name="Fitzgerald M."/>
            <person name="Haas B."/>
            <person name="Abouelleil A."/>
            <person name="Alvarado L."/>
            <person name="Arachchi H.M."/>
            <person name="Berlin A."/>
            <person name="Brown A."/>
            <person name="Chapman S.B."/>
            <person name="Chen Z."/>
            <person name="Dunbar C."/>
            <person name="Freedman E."/>
            <person name="Gearin G."/>
            <person name="Gellesch M."/>
            <person name="Goldberg J."/>
            <person name="Griggs A."/>
            <person name="Gujja S."/>
            <person name="Heiman D."/>
            <person name="Howarth C."/>
            <person name="Larson L."/>
            <person name="Lui A."/>
            <person name="MacDonald P.J.P."/>
            <person name="Montmayeur A."/>
            <person name="Murphy C."/>
            <person name="Neiman D."/>
            <person name="Pearson M."/>
            <person name="Priest M."/>
            <person name="Roberts A."/>
            <person name="Saif S."/>
            <person name="Shea T."/>
            <person name="Shenoy N."/>
            <person name="Sisk P."/>
            <person name="Stolte C."/>
            <person name="Sykes S."/>
            <person name="Wortman J."/>
            <person name="Nusbaum C."/>
            <person name="Birren B."/>
        </authorList>
    </citation>
    <scope>NUCLEOTIDE SEQUENCE [LARGE SCALE GENOMIC DNA]</scope>
    <source>
        <strain evidence="6 7">ACB7</strain>
    </source>
</reference>
<dbReference type="GO" id="GO:0006310">
    <property type="term" value="P:DNA recombination"/>
    <property type="evidence" value="ECO:0007669"/>
    <property type="project" value="InterPro"/>
</dbReference>
<keyword evidence="7" id="KW-1185">Reference proteome</keyword>
<dbReference type="PANTHER" id="PTHR43788:SF6">
    <property type="entry name" value="DNA HELICASE B"/>
    <property type="match status" value="1"/>
</dbReference>
<dbReference type="SUPFAM" id="SSF52540">
    <property type="entry name" value="P-loop containing nucleoside triphosphate hydrolases"/>
    <property type="match status" value="1"/>
</dbReference>
<dbReference type="CDD" id="cd18809">
    <property type="entry name" value="SF1_C_RecD"/>
    <property type="match status" value="1"/>
</dbReference>
<proteinExistence type="inferred from homology"/>
<dbReference type="Gene3D" id="1.10.150.20">
    <property type="entry name" value="5' to 3' exonuclease, C-terminal subdomain"/>
    <property type="match status" value="1"/>
</dbReference>
<comment type="similarity">
    <text evidence="3">Belongs to the RecD family. RecD2 subfamily.</text>
</comment>
<feature type="domain" description="AAA+ ATPase" evidence="5">
    <location>
        <begin position="328"/>
        <end position="517"/>
    </location>
</feature>
<comment type="catalytic activity">
    <reaction evidence="3">
        <text>ATP + H2O = ADP + phosphate + H(+)</text>
        <dbReference type="Rhea" id="RHEA:13065"/>
        <dbReference type="ChEBI" id="CHEBI:15377"/>
        <dbReference type="ChEBI" id="CHEBI:15378"/>
        <dbReference type="ChEBI" id="CHEBI:30616"/>
        <dbReference type="ChEBI" id="CHEBI:43474"/>
        <dbReference type="ChEBI" id="CHEBI:456216"/>
        <dbReference type="EC" id="5.6.2.3"/>
    </reaction>
</comment>
<dbReference type="InterPro" id="IPR010994">
    <property type="entry name" value="RuvA_2-like"/>
</dbReference>
<dbReference type="GO" id="GO:0005524">
    <property type="term" value="F:ATP binding"/>
    <property type="evidence" value="ECO:0007669"/>
    <property type="project" value="UniProtKB-UniRule"/>
</dbReference>
<dbReference type="InterPro" id="IPR027785">
    <property type="entry name" value="UvrD-like_helicase_C"/>
</dbReference>
<dbReference type="Pfam" id="PF18335">
    <property type="entry name" value="SH3_13"/>
    <property type="match status" value="1"/>
</dbReference>
<feature type="region of interest" description="Disordered" evidence="4">
    <location>
        <begin position="737"/>
        <end position="757"/>
    </location>
</feature>
<dbReference type="PATRIC" id="fig|796944.3.peg.723"/>
<name>G9WSY3_9FIRM</name>
<dbReference type="Pfam" id="PF14490">
    <property type="entry name" value="HHH_RecD2"/>
    <property type="match status" value="1"/>
</dbReference>
<feature type="binding site" evidence="3">
    <location>
        <begin position="339"/>
        <end position="343"/>
    </location>
    <ligand>
        <name>ATP</name>
        <dbReference type="ChEBI" id="CHEBI:30616"/>
    </ligand>
</feature>
<dbReference type="PANTHER" id="PTHR43788">
    <property type="entry name" value="DNA2/NAM7 HELICASE FAMILY MEMBER"/>
    <property type="match status" value="1"/>
</dbReference>
<dbReference type="InterPro" id="IPR055446">
    <property type="entry name" value="RecD2_N_OB"/>
</dbReference>
<dbReference type="Pfam" id="PF14520">
    <property type="entry name" value="HHH_5"/>
    <property type="match status" value="1"/>
</dbReference>
<comment type="function">
    <text evidence="3">DNA-dependent ATPase and ATP-dependent 5'-3' DNA helicase. Has no activity on blunt DNA or DNA with 3'-overhangs, requires at least 10 bases of 5'-ssDNA for helicase activity.</text>
</comment>
<keyword evidence="3" id="KW-0413">Isomerase</keyword>
<evidence type="ECO:0000256" key="3">
    <source>
        <dbReference type="HAMAP-Rule" id="MF_01488"/>
    </source>
</evidence>
<dbReference type="GO" id="GO:0043139">
    <property type="term" value="F:5'-3' DNA helicase activity"/>
    <property type="evidence" value="ECO:0007669"/>
    <property type="project" value="UniProtKB-UniRule"/>
</dbReference>
<dbReference type="Gene3D" id="3.40.50.300">
    <property type="entry name" value="P-loop containing nucleotide triphosphate hydrolases"/>
    <property type="match status" value="2"/>
</dbReference>
<dbReference type="NCBIfam" id="TIGR01448">
    <property type="entry name" value="recD_rel"/>
    <property type="match status" value="1"/>
</dbReference>
<dbReference type="InterPro" id="IPR041451">
    <property type="entry name" value="RecD2_SH13"/>
</dbReference>
<dbReference type="InterPro" id="IPR050534">
    <property type="entry name" value="Coronavir_polyprotein_1ab"/>
</dbReference>
<evidence type="ECO:0000259" key="5">
    <source>
        <dbReference type="SMART" id="SM00382"/>
    </source>
</evidence>
<dbReference type="Proteomes" id="UP000003527">
    <property type="component" value="Unassembled WGS sequence"/>
</dbReference>
<gene>
    <name evidence="3" type="primary">recD2</name>
    <name evidence="6" type="ORF">HMPREF9624_02199</name>
</gene>
<evidence type="ECO:0000313" key="7">
    <source>
        <dbReference type="Proteomes" id="UP000003527"/>
    </source>
</evidence>
<dbReference type="Gene3D" id="1.10.10.2220">
    <property type="match status" value="1"/>
</dbReference>
<keyword evidence="2 3" id="KW-0067">ATP-binding</keyword>
<dbReference type="Gene3D" id="2.30.30.940">
    <property type="match status" value="1"/>
</dbReference>
<dbReference type="SMART" id="SM00382">
    <property type="entry name" value="AAA"/>
    <property type="match status" value="1"/>
</dbReference>
<keyword evidence="1 3" id="KW-0547">Nucleotide-binding</keyword>
<comment type="caution">
    <text evidence="6">The sequence shown here is derived from an EMBL/GenBank/DDBJ whole genome shotgun (WGS) entry which is preliminary data.</text>
</comment>
<dbReference type="GO" id="GO:0016887">
    <property type="term" value="F:ATP hydrolysis activity"/>
    <property type="evidence" value="ECO:0007669"/>
    <property type="project" value="RHEA"/>
</dbReference>
<accession>G9WSY3</accession>
<evidence type="ECO:0000256" key="4">
    <source>
        <dbReference type="SAM" id="MobiDB-lite"/>
    </source>
</evidence>
<evidence type="ECO:0000256" key="1">
    <source>
        <dbReference type="ARBA" id="ARBA00022741"/>
    </source>
</evidence>
<dbReference type="EC" id="5.6.2.3" evidence="3"/>
<organism evidence="6 7">
    <name type="scientific">Oribacterium asaccharolyticum ACB7</name>
    <dbReference type="NCBI Taxonomy" id="796944"/>
    <lineage>
        <taxon>Bacteria</taxon>
        <taxon>Bacillati</taxon>
        <taxon>Bacillota</taxon>
        <taxon>Clostridia</taxon>
        <taxon>Lachnospirales</taxon>
        <taxon>Lachnospiraceae</taxon>
        <taxon>Oribacterium</taxon>
    </lineage>
</organism>
<dbReference type="Pfam" id="PF13538">
    <property type="entry name" value="UvrD_C_2"/>
    <property type="match status" value="1"/>
</dbReference>
<keyword evidence="3" id="KW-0378">Hydrolase</keyword>
<dbReference type="InterPro" id="IPR003593">
    <property type="entry name" value="AAA+_ATPase"/>
</dbReference>
<dbReference type="Pfam" id="PF23139">
    <property type="entry name" value="OB_YrrC"/>
    <property type="match status" value="1"/>
</dbReference>
<dbReference type="GO" id="GO:0009338">
    <property type="term" value="C:exodeoxyribonuclease V complex"/>
    <property type="evidence" value="ECO:0007669"/>
    <property type="project" value="TreeGrafter"/>
</dbReference>
<dbReference type="InterPro" id="IPR027417">
    <property type="entry name" value="P-loop_NTPase"/>
</dbReference>
<dbReference type="HOGENOM" id="CLU_007524_0_2_9"/>
<dbReference type="InterPro" id="IPR006345">
    <property type="entry name" value="RecD2"/>
</dbReference>
<protein>
    <recommendedName>
        <fullName evidence="3">ATP-dependent RecD2 DNA helicase</fullName>
        <ecNumber evidence="3">5.6.2.3</ecNumber>
    </recommendedName>
    <alternativeName>
        <fullName evidence="3">DNA 5'-3' helicase subunit RecD2</fullName>
    </alternativeName>
</protein>